<evidence type="ECO:0000256" key="1">
    <source>
        <dbReference type="SAM" id="Phobius"/>
    </source>
</evidence>
<reference evidence="2 3" key="1">
    <citation type="journal article" date="2008" name="J. Biotechnol.">
        <title>Ultrafast pyrosequencing of Corynebacterium kroppenstedtii DSM44385 revealed insights into the physiology of a lipophilic corynebacterium that lacks mycolic acids.</title>
        <authorList>
            <person name="Tauch A."/>
            <person name="Schneider J."/>
            <person name="Szczepanowski R."/>
            <person name="Tilker A."/>
            <person name="Viehoever P."/>
            <person name="Gartemann K.-H."/>
            <person name="Arnold W."/>
            <person name="Blom J."/>
            <person name="Brinkrolf K."/>
            <person name="Brune I."/>
            <person name="Goetker S."/>
            <person name="Weisshaar B."/>
            <person name="Goesmann A."/>
            <person name="Droege M."/>
            <person name="Puehler A."/>
        </authorList>
    </citation>
    <scope>NUCLEOTIDE SEQUENCE [LARGE SCALE GENOMIC DNA]</scope>
    <source>
        <strain evidence="3">DSM 44385 / JCM 11950 / CIP 105744 / CCUG 35717</strain>
    </source>
</reference>
<feature type="transmembrane region" description="Helical" evidence="1">
    <location>
        <begin position="79"/>
        <end position="104"/>
    </location>
</feature>
<organism evidence="2 3">
    <name type="scientific">Corynebacterium kroppenstedtii (strain DSM 44385 / JCM 11950 / CIP 105744 / CCUG 35717)</name>
    <dbReference type="NCBI Taxonomy" id="645127"/>
    <lineage>
        <taxon>Bacteria</taxon>
        <taxon>Bacillati</taxon>
        <taxon>Actinomycetota</taxon>
        <taxon>Actinomycetes</taxon>
        <taxon>Mycobacteriales</taxon>
        <taxon>Corynebacteriaceae</taxon>
        <taxon>Corynebacterium</taxon>
    </lineage>
</organism>
<protein>
    <submittedName>
        <fullName evidence="2">Uncharacterized protein</fullName>
    </submittedName>
</protein>
<keyword evidence="3" id="KW-1185">Reference proteome</keyword>
<keyword evidence="1" id="KW-0812">Transmembrane</keyword>
<keyword evidence="1" id="KW-0472">Membrane</keyword>
<gene>
    <name evidence="2" type="ordered locus">ckrop_1622</name>
</gene>
<sequence>MADFNDSPVEGIAADRPVNPGAQAIEQNFDDLKRKRLAQAHKFRSVTFYTILGLVVIMIVTSVAALVHELFRKGGPSDVVIVAFISGATIQVIGLLAIVTHYLFPREEPEKV</sequence>
<feature type="transmembrane region" description="Helical" evidence="1">
    <location>
        <begin position="46"/>
        <end position="67"/>
    </location>
</feature>
<evidence type="ECO:0000313" key="2">
    <source>
        <dbReference type="EMBL" id="ACR18348.1"/>
    </source>
</evidence>
<dbReference type="EMBL" id="CP001620">
    <property type="protein sequence ID" value="ACR18348.1"/>
    <property type="molecule type" value="Genomic_DNA"/>
</dbReference>
<evidence type="ECO:0000313" key="3">
    <source>
        <dbReference type="Proteomes" id="UP000001473"/>
    </source>
</evidence>
<dbReference type="Proteomes" id="UP000001473">
    <property type="component" value="Chromosome"/>
</dbReference>
<dbReference type="AlphaFoldDB" id="C4LKJ3"/>
<dbReference type="STRING" id="645127.ckrop_1622"/>
<name>C4LKJ3_CORK4</name>
<proteinExistence type="predicted"/>
<keyword evidence="1" id="KW-1133">Transmembrane helix</keyword>
<dbReference type="RefSeq" id="WP_012732235.1">
    <property type="nucleotide sequence ID" value="NC_012704.1"/>
</dbReference>
<accession>C4LKJ3</accession>
<dbReference type="HOGENOM" id="CLU_2141699_0_0_11"/>
<dbReference type="KEGG" id="ckp:ckrop_1622"/>